<dbReference type="InterPro" id="IPR001214">
    <property type="entry name" value="SET_dom"/>
</dbReference>
<organism evidence="10 11">
    <name type="scientific">Oikopleura dioica</name>
    <name type="common">Tunicate</name>
    <dbReference type="NCBI Taxonomy" id="34765"/>
    <lineage>
        <taxon>Eukaryota</taxon>
        <taxon>Metazoa</taxon>
        <taxon>Chordata</taxon>
        <taxon>Tunicata</taxon>
        <taxon>Appendicularia</taxon>
        <taxon>Copelata</taxon>
        <taxon>Oikopleuridae</taxon>
        <taxon>Oikopleura</taxon>
    </lineage>
</organism>
<evidence type="ECO:0000256" key="7">
    <source>
        <dbReference type="ARBA" id="ARBA00022833"/>
    </source>
</evidence>
<evidence type="ECO:0000256" key="5">
    <source>
        <dbReference type="ARBA" id="ARBA00022691"/>
    </source>
</evidence>
<gene>
    <name evidence="10" type="ORF">OKIOD_LOCUS17113</name>
</gene>
<dbReference type="EMBL" id="OU015567">
    <property type="protein sequence ID" value="CAG5114286.1"/>
    <property type="molecule type" value="Genomic_DNA"/>
</dbReference>
<keyword evidence="2" id="KW-0158">Chromosome</keyword>
<evidence type="ECO:0000313" key="10">
    <source>
        <dbReference type="EMBL" id="CAG5114286.1"/>
    </source>
</evidence>
<dbReference type="SUPFAM" id="SSF54160">
    <property type="entry name" value="Chromo domain-like"/>
    <property type="match status" value="1"/>
</dbReference>
<dbReference type="InterPro" id="IPR046341">
    <property type="entry name" value="SET_dom_sf"/>
</dbReference>
<name>A0ABN7TC80_OIKDI</name>
<evidence type="ECO:0000259" key="9">
    <source>
        <dbReference type="PROSITE" id="PS50280"/>
    </source>
</evidence>
<feature type="compositionally biased region" description="Basic residues" evidence="8">
    <location>
        <begin position="639"/>
        <end position="654"/>
    </location>
</feature>
<evidence type="ECO:0000256" key="8">
    <source>
        <dbReference type="SAM" id="MobiDB-lite"/>
    </source>
</evidence>
<dbReference type="Pfam" id="PF00856">
    <property type="entry name" value="SET"/>
    <property type="match status" value="1"/>
</dbReference>
<accession>A0ABN7TC80</accession>
<evidence type="ECO:0000256" key="2">
    <source>
        <dbReference type="ARBA" id="ARBA00022454"/>
    </source>
</evidence>
<feature type="compositionally biased region" description="Polar residues" evidence="8">
    <location>
        <begin position="26"/>
        <end position="36"/>
    </location>
</feature>
<dbReference type="CDD" id="cd00024">
    <property type="entry name" value="CD_CSD"/>
    <property type="match status" value="1"/>
</dbReference>
<comment type="subcellular location">
    <subcellularLocation>
        <location evidence="1">Chromosome</location>
    </subcellularLocation>
</comment>
<evidence type="ECO:0000313" key="11">
    <source>
        <dbReference type="Proteomes" id="UP001158576"/>
    </source>
</evidence>
<dbReference type="PROSITE" id="PS50280">
    <property type="entry name" value="SET"/>
    <property type="match status" value="1"/>
</dbReference>
<dbReference type="Proteomes" id="UP001158576">
    <property type="component" value="Chromosome 2"/>
</dbReference>
<keyword evidence="4" id="KW-0808">Transferase</keyword>
<keyword evidence="7" id="KW-0862">Zinc</keyword>
<dbReference type="PANTHER" id="PTHR46223">
    <property type="entry name" value="HISTONE-LYSINE N-METHYLTRANSFERASE SUV39H"/>
    <property type="match status" value="1"/>
</dbReference>
<dbReference type="PANTHER" id="PTHR46223:SF3">
    <property type="entry name" value="HISTONE-LYSINE N-METHYLTRANSFERASE SET-23"/>
    <property type="match status" value="1"/>
</dbReference>
<evidence type="ECO:0000256" key="4">
    <source>
        <dbReference type="ARBA" id="ARBA00022679"/>
    </source>
</evidence>
<feature type="compositionally biased region" description="Low complexity" evidence="8">
    <location>
        <begin position="37"/>
        <end position="50"/>
    </location>
</feature>
<feature type="domain" description="SET" evidence="9">
    <location>
        <begin position="463"/>
        <end position="589"/>
    </location>
</feature>
<feature type="region of interest" description="Disordered" evidence="8">
    <location>
        <begin position="593"/>
        <end position="671"/>
    </location>
</feature>
<protein>
    <submittedName>
        <fullName evidence="10">Oidioi.mRNA.OKI2018_I69.chr2.g8348.t1.cds</fullName>
    </submittedName>
</protein>
<reference evidence="10 11" key="1">
    <citation type="submission" date="2021-04" db="EMBL/GenBank/DDBJ databases">
        <authorList>
            <person name="Bliznina A."/>
        </authorList>
    </citation>
    <scope>NUCLEOTIDE SEQUENCE [LARGE SCALE GENOMIC DNA]</scope>
</reference>
<evidence type="ECO:0000256" key="1">
    <source>
        <dbReference type="ARBA" id="ARBA00004286"/>
    </source>
</evidence>
<keyword evidence="3" id="KW-0489">Methyltransferase</keyword>
<dbReference type="SMART" id="SM00317">
    <property type="entry name" value="SET"/>
    <property type="match status" value="1"/>
</dbReference>
<dbReference type="InterPro" id="IPR050973">
    <property type="entry name" value="H3K9_Histone-Lys_N-MTase"/>
</dbReference>
<dbReference type="Gene3D" id="2.40.50.40">
    <property type="match status" value="1"/>
</dbReference>
<dbReference type="InterPro" id="IPR016197">
    <property type="entry name" value="Chromo-like_dom_sf"/>
</dbReference>
<evidence type="ECO:0000256" key="3">
    <source>
        <dbReference type="ARBA" id="ARBA00022603"/>
    </source>
</evidence>
<evidence type="ECO:0000256" key="6">
    <source>
        <dbReference type="ARBA" id="ARBA00022723"/>
    </source>
</evidence>
<proteinExistence type="predicted"/>
<keyword evidence="6" id="KW-0479">Metal-binding</keyword>
<sequence length="671" mass="78210">MMRPSISESEIDEPIDLTGESSSSSILRPSQRENLPSSESQESLDSSSKSVPNLKELQITNSQEPPVAQRMRSSSRTNVKHLDKPDDSGEIVLKIDTAELEKMKVKKCRFPRLTSLPFLGEIAESFANSVNNYENRLRYLKKKHPRTESDDEKEWFYRPRGSHDNVSASSNPHTSNLPLSVEYNLYFPTDKMMPDATPSEIARIDHYRDMFKWEKRHTNCAKRKVEYIVDFKRKNQHDLYKVKWCGIPEVGATWVRLIDIPLHRYNFSQKINDFWKAAKKVLPHKKMPVVRRSNYSIPPEYSAKIITDYVKEKHQIMKKILAQNPLGENLMIENEFDLYKTPFSFEFIKENKFIGNETQREEFRKELESQEEVANAMGHLCMEECGECTTELYNQYDLAPHKATWTKYRHYQHVLTEEGDDYWKVVHPHKFLIFECTDGCVCRKNGTCKNDQLSKLRANYKKTKFSVFRTGDDRGWGLKAMQRFKEGEAVIEYVGELMREETFRQAETKLWRKGLMYSMDLPVNDNNFHEYVIDSSRKGNHSRLINHSCDPNLTVYNIIKDDRNVNRPCPVLFALKDIEPGTELTFNYKVKVKQAKEEDDSSDGSSTEGDSEEVEWAGENGQPFVCQCGSKNCKDRQQKNMKKKKKQDSKKRKIQTSSKNKPSKKPKAEDI</sequence>
<keyword evidence="11" id="KW-1185">Reference proteome</keyword>
<dbReference type="Gene3D" id="2.170.270.10">
    <property type="entry name" value="SET domain"/>
    <property type="match status" value="1"/>
</dbReference>
<dbReference type="SUPFAM" id="SSF82199">
    <property type="entry name" value="SET domain"/>
    <property type="match status" value="1"/>
</dbReference>
<feature type="region of interest" description="Disordered" evidence="8">
    <location>
        <begin position="1"/>
        <end position="86"/>
    </location>
</feature>
<keyword evidence="5" id="KW-0949">S-adenosyl-L-methionine</keyword>